<dbReference type="Proteomes" id="UP000749559">
    <property type="component" value="Unassembled WGS sequence"/>
</dbReference>
<dbReference type="Pfam" id="PF00992">
    <property type="entry name" value="Troponin"/>
    <property type="match status" value="1"/>
</dbReference>
<evidence type="ECO:0000256" key="1">
    <source>
        <dbReference type="ARBA" id="ARBA00008330"/>
    </source>
</evidence>
<dbReference type="PANTHER" id="PTHR11521:SF1">
    <property type="entry name" value="TROPONIN T, SKELETAL MUSCLE"/>
    <property type="match status" value="1"/>
</dbReference>
<dbReference type="InterPro" id="IPR038077">
    <property type="entry name" value="Troponin_sf"/>
</dbReference>
<dbReference type="Gene3D" id="1.20.5.350">
    <property type="match status" value="1"/>
</dbReference>
<dbReference type="SUPFAM" id="SSF90250">
    <property type="entry name" value="Troponin coil-coiled subunits"/>
    <property type="match status" value="1"/>
</dbReference>
<dbReference type="GO" id="GO:0005861">
    <property type="term" value="C:troponin complex"/>
    <property type="evidence" value="ECO:0007669"/>
    <property type="project" value="InterPro"/>
</dbReference>
<organism evidence="3 4">
    <name type="scientific">Owenia fusiformis</name>
    <name type="common">Polychaete worm</name>
    <dbReference type="NCBI Taxonomy" id="6347"/>
    <lineage>
        <taxon>Eukaryota</taxon>
        <taxon>Metazoa</taxon>
        <taxon>Spiralia</taxon>
        <taxon>Lophotrochozoa</taxon>
        <taxon>Annelida</taxon>
        <taxon>Polychaeta</taxon>
        <taxon>Sedentaria</taxon>
        <taxon>Canalipalpata</taxon>
        <taxon>Sabellida</taxon>
        <taxon>Oweniida</taxon>
        <taxon>Oweniidae</taxon>
        <taxon>Owenia</taxon>
    </lineage>
</organism>
<dbReference type="AlphaFoldDB" id="A0A8J1TZN1"/>
<dbReference type="GO" id="GO:0045214">
    <property type="term" value="P:sarcomere organization"/>
    <property type="evidence" value="ECO:0007669"/>
    <property type="project" value="TreeGrafter"/>
</dbReference>
<sequence length="347" mass="40169">MSDDERGASPEKEEEQAGDEPVQEEEEAPPVEEAPQAAKQSSGPTEAMRQMEEAKQRRSEREQEELKEYEEMRRAEKQAEEEEIRKLKEKKERRKIERAEEEKKQAEQRAVEEARRKAEEEERKRKKEEELRIKQESRAAAMKEADRLRNPPKPNFIISKKGGSVGNVVKAKEDMTKSKEQLEEEKKAILTQRIHALNIDGFSSDQLTEKAKDLYNQIYKLESEKYDLEERFKRQQYDMMELAERARQMNKGGKGKAHRVTETVSTAGSDEIASKIPGAPPKVVMFSKYERQKDKRSYDQRKDKFKGPTWAPVTERITPTGPVPVFNAPSDDEEEEEEPAAEEVAAE</sequence>
<reference evidence="3" key="1">
    <citation type="submission" date="2022-03" db="EMBL/GenBank/DDBJ databases">
        <authorList>
            <person name="Martin C."/>
        </authorList>
    </citation>
    <scope>NUCLEOTIDE SEQUENCE</scope>
</reference>
<dbReference type="GO" id="GO:0006937">
    <property type="term" value="P:regulation of muscle contraction"/>
    <property type="evidence" value="ECO:0007669"/>
    <property type="project" value="InterPro"/>
</dbReference>
<protein>
    <submittedName>
        <fullName evidence="3">Uncharacterized protein</fullName>
    </submittedName>
</protein>
<dbReference type="InterPro" id="IPR027707">
    <property type="entry name" value="TNNT"/>
</dbReference>
<keyword evidence="4" id="KW-1185">Reference proteome</keyword>
<feature type="region of interest" description="Disordered" evidence="2">
    <location>
        <begin position="248"/>
        <end position="347"/>
    </location>
</feature>
<comment type="caution">
    <text evidence="3">The sequence shown here is derived from an EMBL/GenBank/DDBJ whole genome shotgun (WGS) entry which is preliminary data.</text>
</comment>
<dbReference type="GO" id="GO:0006936">
    <property type="term" value="P:muscle contraction"/>
    <property type="evidence" value="ECO:0007669"/>
    <property type="project" value="TreeGrafter"/>
</dbReference>
<evidence type="ECO:0000256" key="2">
    <source>
        <dbReference type="SAM" id="MobiDB-lite"/>
    </source>
</evidence>
<feature type="compositionally biased region" description="Basic and acidic residues" evidence="2">
    <location>
        <begin position="288"/>
        <end position="306"/>
    </location>
</feature>
<feature type="compositionally biased region" description="Basic and acidic residues" evidence="2">
    <location>
        <begin position="1"/>
        <end position="11"/>
    </location>
</feature>
<dbReference type="InterPro" id="IPR001978">
    <property type="entry name" value="Troponin"/>
</dbReference>
<gene>
    <name evidence="3" type="ORF">OFUS_LOCUS12152</name>
</gene>
<accession>A0A8J1TZN1</accession>
<feature type="compositionally biased region" description="Basic and acidic residues" evidence="2">
    <location>
        <begin position="49"/>
        <end position="149"/>
    </location>
</feature>
<dbReference type="GO" id="GO:0005523">
    <property type="term" value="F:tropomyosin binding"/>
    <property type="evidence" value="ECO:0007669"/>
    <property type="project" value="TreeGrafter"/>
</dbReference>
<name>A0A8J1TZN1_OWEFU</name>
<evidence type="ECO:0000313" key="4">
    <source>
        <dbReference type="Proteomes" id="UP000749559"/>
    </source>
</evidence>
<dbReference type="OrthoDB" id="330499at2759"/>
<dbReference type="PANTHER" id="PTHR11521">
    <property type="entry name" value="TROPONIN T"/>
    <property type="match status" value="1"/>
</dbReference>
<evidence type="ECO:0000313" key="3">
    <source>
        <dbReference type="EMBL" id="CAH1786209.1"/>
    </source>
</evidence>
<dbReference type="EMBL" id="CAIIXF020000006">
    <property type="protein sequence ID" value="CAH1786209.1"/>
    <property type="molecule type" value="Genomic_DNA"/>
</dbReference>
<feature type="compositionally biased region" description="Acidic residues" evidence="2">
    <location>
        <begin position="12"/>
        <end position="30"/>
    </location>
</feature>
<comment type="similarity">
    <text evidence="1">Belongs to the troponin T family.</text>
</comment>
<proteinExistence type="inferred from homology"/>
<feature type="region of interest" description="Disordered" evidence="2">
    <location>
        <begin position="1"/>
        <end position="161"/>
    </location>
</feature>
<feature type="compositionally biased region" description="Acidic residues" evidence="2">
    <location>
        <begin position="330"/>
        <end position="347"/>
    </location>
</feature>